<feature type="non-terminal residue" evidence="2">
    <location>
        <position position="82"/>
    </location>
</feature>
<evidence type="ECO:0000313" key="2">
    <source>
        <dbReference type="EMBL" id="OOP68861.1"/>
    </source>
</evidence>
<name>A0A8E2I8R2_9BACI</name>
<dbReference type="Proteomes" id="UP000189761">
    <property type="component" value="Unassembled WGS sequence"/>
</dbReference>
<feature type="transmembrane region" description="Helical" evidence="1">
    <location>
        <begin position="26"/>
        <end position="47"/>
    </location>
</feature>
<gene>
    <name evidence="2" type="ORF">BWZ43_08170</name>
</gene>
<dbReference type="AlphaFoldDB" id="A0A8E2I8R2"/>
<keyword evidence="1" id="KW-0812">Transmembrane</keyword>
<reference evidence="2 3" key="1">
    <citation type="submission" date="2017-01" db="EMBL/GenBank/DDBJ databases">
        <title>Draft genome sequence of Bacillus oleronius.</title>
        <authorList>
            <person name="Allam M."/>
        </authorList>
    </citation>
    <scope>NUCLEOTIDE SEQUENCE [LARGE SCALE GENOMIC DNA]</scope>
    <source>
        <strain evidence="2 3">DSM 9356</strain>
    </source>
</reference>
<organism evidence="2 3">
    <name type="scientific">Heyndrickxia oleronia</name>
    <dbReference type="NCBI Taxonomy" id="38875"/>
    <lineage>
        <taxon>Bacteria</taxon>
        <taxon>Bacillati</taxon>
        <taxon>Bacillota</taxon>
        <taxon>Bacilli</taxon>
        <taxon>Bacillales</taxon>
        <taxon>Bacillaceae</taxon>
        <taxon>Heyndrickxia</taxon>
    </lineage>
</organism>
<evidence type="ECO:0000256" key="1">
    <source>
        <dbReference type="SAM" id="Phobius"/>
    </source>
</evidence>
<evidence type="ECO:0000313" key="3">
    <source>
        <dbReference type="Proteomes" id="UP000189761"/>
    </source>
</evidence>
<dbReference type="EMBL" id="MTLA01000076">
    <property type="protein sequence ID" value="OOP68861.1"/>
    <property type="molecule type" value="Genomic_DNA"/>
</dbReference>
<proteinExistence type="predicted"/>
<comment type="caution">
    <text evidence="2">The sequence shown here is derived from an EMBL/GenBank/DDBJ whole genome shotgun (WGS) entry which is preliminary data.</text>
</comment>
<protein>
    <submittedName>
        <fullName evidence="2">Uncharacterized protein</fullName>
    </submittedName>
</protein>
<keyword evidence="1" id="KW-1133">Transmembrane helix</keyword>
<sequence>MEQITQVDQITDKITNFDWTNFSIDAGLFIIKIIIIYVVYMIIRAIGMKLIHGSFERYQRKNSVSAGSSKTLQNLVDSIFSY</sequence>
<keyword evidence="3" id="KW-1185">Reference proteome</keyword>
<keyword evidence="1" id="KW-0472">Membrane</keyword>
<accession>A0A8E2I8R2</accession>